<evidence type="ECO:0000313" key="1">
    <source>
        <dbReference type="EMBL" id="QGS10125.1"/>
    </source>
</evidence>
<reference evidence="1 2" key="1">
    <citation type="submission" date="2019-11" db="EMBL/GenBank/DDBJ databases">
        <title>FDA dAtabase for Regulatory Grade micrObial Sequences (FDA-ARGOS): Supporting development and validation of Infectious Disease Dx tests.</title>
        <authorList>
            <person name="Stonesifer R."/>
            <person name="Tallon L."/>
            <person name="Sadzewicz L."/>
            <person name="Vavikolanu K."/>
            <person name="Mehta A."/>
            <person name="Aluvathingal J."/>
            <person name="Nadendla S."/>
            <person name="Myers T."/>
            <person name="Yan Y."/>
            <person name="Sichtig H."/>
        </authorList>
    </citation>
    <scope>NUCLEOTIDE SEQUENCE [LARGE SCALE GENOMIC DNA]</scope>
    <source>
        <strain evidence="1 2">FDAARGOS_732</strain>
    </source>
</reference>
<dbReference type="EMBL" id="CP046315">
    <property type="protein sequence ID" value="QGS10125.1"/>
    <property type="molecule type" value="Genomic_DNA"/>
</dbReference>
<dbReference type="RefSeq" id="WP_003797118.1">
    <property type="nucleotide sequence ID" value="NZ_CP046315.1"/>
</dbReference>
<organism evidence="1 2">
    <name type="scientific">Schaalia odontolytica</name>
    <dbReference type="NCBI Taxonomy" id="1660"/>
    <lineage>
        <taxon>Bacteria</taxon>
        <taxon>Bacillati</taxon>
        <taxon>Actinomycetota</taxon>
        <taxon>Actinomycetes</taxon>
        <taxon>Actinomycetales</taxon>
        <taxon>Actinomycetaceae</taxon>
        <taxon>Schaalia</taxon>
    </lineage>
</organism>
<proteinExistence type="predicted"/>
<protein>
    <submittedName>
        <fullName evidence="1">DNA-binding protein</fullName>
    </submittedName>
</protein>
<keyword evidence="1" id="KW-0238">DNA-binding</keyword>
<dbReference type="Proteomes" id="UP000424490">
    <property type="component" value="Chromosome"/>
</dbReference>
<dbReference type="GO" id="GO:0003677">
    <property type="term" value="F:DNA binding"/>
    <property type="evidence" value="ECO:0007669"/>
    <property type="project" value="UniProtKB-KW"/>
</dbReference>
<dbReference type="AlphaFoldDB" id="A0A857A6N8"/>
<gene>
    <name evidence="1" type="ORF">FOC40_00995</name>
</gene>
<sequence>MSIRPARVRAIVVAILVLAFIIPWTYAHIAYAWRWKRFQTGTRITCQDRYLVSGNPHQPSQLLGNLSSGLPVLVRVKGEVVIGTETASLGLSAVDGENFHRLGLVTEIHRGESTTIAGVGTFTLKEAHSGTVWFTPNPGGAAFCFDPDPTFTMNNFAQQGH</sequence>
<name>A0A857A6N8_9ACTO</name>
<evidence type="ECO:0000313" key="2">
    <source>
        <dbReference type="Proteomes" id="UP000424490"/>
    </source>
</evidence>
<accession>A0A857A6N8</accession>